<keyword evidence="4 8" id="KW-1003">Cell membrane</keyword>
<evidence type="ECO:0000256" key="9">
    <source>
        <dbReference type="SAM" id="MobiDB-lite"/>
    </source>
</evidence>
<dbReference type="GO" id="GO:0005886">
    <property type="term" value="C:plasma membrane"/>
    <property type="evidence" value="ECO:0007669"/>
    <property type="project" value="UniProtKB-SubCell"/>
</dbReference>
<gene>
    <name evidence="11" type="ORF">KFL_001000190</name>
</gene>
<feature type="region of interest" description="Disordered" evidence="9">
    <location>
        <begin position="1"/>
        <end position="35"/>
    </location>
</feature>
<feature type="transmembrane region" description="Helical" evidence="8">
    <location>
        <begin position="77"/>
        <end position="101"/>
    </location>
</feature>
<keyword evidence="7 8" id="KW-0472">Membrane</keyword>
<protein>
    <recommendedName>
        <fullName evidence="8">CASP-like protein</fullName>
    </recommendedName>
</protein>
<feature type="transmembrane region" description="Helical" evidence="8">
    <location>
        <begin position="45"/>
        <end position="65"/>
    </location>
</feature>
<evidence type="ECO:0000313" key="12">
    <source>
        <dbReference type="Proteomes" id="UP000054558"/>
    </source>
</evidence>
<evidence type="ECO:0000256" key="3">
    <source>
        <dbReference type="ARBA" id="ARBA00011489"/>
    </source>
</evidence>
<feature type="domain" description="Casparian strip membrane protein" evidence="10">
    <location>
        <begin position="42"/>
        <end position="172"/>
    </location>
</feature>
<evidence type="ECO:0000256" key="2">
    <source>
        <dbReference type="ARBA" id="ARBA00007651"/>
    </source>
</evidence>
<evidence type="ECO:0000256" key="8">
    <source>
        <dbReference type="RuleBase" id="RU361233"/>
    </source>
</evidence>
<evidence type="ECO:0000259" key="10">
    <source>
        <dbReference type="Pfam" id="PF04535"/>
    </source>
</evidence>
<comment type="subunit">
    <text evidence="3 8">Homodimer and heterodimers.</text>
</comment>
<dbReference type="Proteomes" id="UP000054558">
    <property type="component" value="Unassembled WGS sequence"/>
</dbReference>
<reference evidence="11 12" key="1">
    <citation type="journal article" date="2014" name="Nat. Commun.">
        <title>Klebsormidium flaccidum genome reveals primary factors for plant terrestrial adaptation.</title>
        <authorList>
            <person name="Hori K."/>
            <person name="Maruyama F."/>
            <person name="Fujisawa T."/>
            <person name="Togashi T."/>
            <person name="Yamamoto N."/>
            <person name="Seo M."/>
            <person name="Sato S."/>
            <person name="Yamada T."/>
            <person name="Mori H."/>
            <person name="Tajima N."/>
            <person name="Moriyama T."/>
            <person name="Ikeuchi M."/>
            <person name="Watanabe M."/>
            <person name="Wada H."/>
            <person name="Kobayashi K."/>
            <person name="Saito M."/>
            <person name="Masuda T."/>
            <person name="Sasaki-Sekimoto Y."/>
            <person name="Mashiguchi K."/>
            <person name="Awai K."/>
            <person name="Shimojima M."/>
            <person name="Masuda S."/>
            <person name="Iwai M."/>
            <person name="Nobusawa T."/>
            <person name="Narise T."/>
            <person name="Kondo S."/>
            <person name="Saito H."/>
            <person name="Sato R."/>
            <person name="Murakawa M."/>
            <person name="Ihara Y."/>
            <person name="Oshima-Yamada Y."/>
            <person name="Ohtaka K."/>
            <person name="Satoh M."/>
            <person name="Sonobe K."/>
            <person name="Ishii M."/>
            <person name="Ohtani R."/>
            <person name="Kanamori-Sato M."/>
            <person name="Honoki R."/>
            <person name="Miyazaki D."/>
            <person name="Mochizuki H."/>
            <person name="Umetsu J."/>
            <person name="Higashi K."/>
            <person name="Shibata D."/>
            <person name="Kamiya Y."/>
            <person name="Sato N."/>
            <person name="Nakamura Y."/>
            <person name="Tabata S."/>
            <person name="Ida S."/>
            <person name="Kurokawa K."/>
            <person name="Ohta H."/>
        </authorList>
    </citation>
    <scope>NUCLEOTIDE SEQUENCE [LARGE SCALE GENOMIC DNA]</scope>
    <source>
        <strain evidence="11 12">NIES-2285</strain>
    </source>
</reference>
<dbReference type="AlphaFoldDB" id="A0A1Y1HZZ0"/>
<comment type="similarity">
    <text evidence="2 8">Belongs to the Casparian strip membrane proteins (CASP) family.</text>
</comment>
<comment type="subcellular location">
    <subcellularLocation>
        <location evidence="1 8">Cell membrane</location>
        <topology evidence="1 8">Multi-pass membrane protein</topology>
    </subcellularLocation>
</comment>
<evidence type="ECO:0000313" key="11">
    <source>
        <dbReference type="EMBL" id="GAQ82097.1"/>
    </source>
</evidence>
<dbReference type="PANTHER" id="PTHR33573:SF50">
    <property type="entry name" value="CASP-LIKE PROTEIN 4A3"/>
    <property type="match status" value="1"/>
</dbReference>
<accession>A0A1Y1HZZ0</accession>
<keyword evidence="5 8" id="KW-0812">Transmembrane</keyword>
<evidence type="ECO:0000256" key="5">
    <source>
        <dbReference type="ARBA" id="ARBA00022692"/>
    </source>
</evidence>
<evidence type="ECO:0000256" key="4">
    <source>
        <dbReference type="ARBA" id="ARBA00022475"/>
    </source>
</evidence>
<evidence type="ECO:0000256" key="7">
    <source>
        <dbReference type="ARBA" id="ARBA00023136"/>
    </source>
</evidence>
<sequence length="193" mass="21150">MARGAPRAEEEAPARGTAPAGKKKEKKAGEHRGGKGRKLTNCIRFVCRFMQFASGVVTIGVISATKEKGTHFYDWQAFSYLLAGGCFLAFWGLVTLFFDWFDTLAWRLIIFLGDWIVAFIAFSAGCAAAAITTFNDKGAPPYQAALCRDTGGAYNKICSYSKAATSFAFIGFGFLIPTMFMSAFSFFSKYYEG</sequence>
<dbReference type="InterPro" id="IPR006702">
    <property type="entry name" value="CASP_dom"/>
</dbReference>
<proteinExistence type="inferred from homology"/>
<name>A0A1Y1HZZ0_KLENI</name>
<keyword evidence="6 8" id="KW-1133">Transmembrane helix</keyword>
<keyword evidence="12" id="KW-1185">Reference proteome</keyword>
<dbReference type="PANTHER" id="PTHR33573">
    <property type="entry name" value="CASP-LIKE PROTEIN 4A4"/>
    <property type="match status" value="1"/>
</dbReference>
<evidence type="ECO:0000256" key="6">
    <source>
        <dbReference type="ARBA" id="ARBA00022989"/>
    </source>
</evidence>
<feature type="compositionally biased region" description="Basic and acidic residues" evidence="9">
    <location>
        <begin position="1"/>
        <end position="13"/>
    </location>
</feature>
<feature type="transmembrane region" description="Helical" evidence="8">
    <location>
        <begin position="108"/>
        <end position="131"/>
    </location>
</feature>
<dbReference type="EMBL" id="DF237049">
    <property type="protein sequence ID" value="GAQ82097.1"/>
    <property type="molecule type" value="Genomic_DNA"/>
</dbReference>
<evidence type="ECO:0000256" key="1">
    <source>
        <dbReference type="ARBA" id="ARBA00004651"/>
    </source>
</evidence>
<feature type="transmembrane region" description="Helical" evidence="8">
    <location>
        <begin position="167"/>
        <end position="187"/>
    </location>
</feature>
<dbReference type="Pfam" id="PF04535">
    <property type="entry name" value="CASP_dom"/>
    <property type="match status" value="1"/>
</dbReference>
<organism evidence="11 12">
    <name type="scientific">Klebsormidium nitens</name>
    <name type="common">Green alga</name>
    <name type="synonym">Ulothrix nitens</name>
    <dbReference type="NCBI Taxonomy" id="105231"/>
    <lineage>
        <taxon>Eukaryota</taxon>
        <taxon>Viridiplantae</taxon>
        <taxon>Streptophyta</taxon>
        <taxon>Klebsormidiophyceae</taxon>
        <taxon>Klebsormidiales</taxon>
        <taxon>Klebsormidiaceae</taxon>
        <taxon>Klebsormidium</taxon>
    </lineage>
</organism>